<evidence type="ECO:0000313" key="11">
    <source>
        <dbReference type="Proteomes" id="UP000007799"/>
    </source>
</evidence>
<dbReference type="InterPro" id="IPR018104">
    <property type="entry name" value="TIF_eIF-1A_CS"/>
</dbReference>
<gene>
    <name evidence="10" type="ORF">PTSG_03715</name>
</gene>
<evidence type="ECO:0000256" key="7">
    <source>
        <dbReference type="RuleBase" id="RU004365"/>
    </source>
</evidence>
<evidence type="ECO:0000256" key="4">
    <source>
        <dbReference type="ARBA" id="ARBA00032507"/>
    </source>
</evidence>
<evidence type="ECO:0000256" key="2">
    <source>
        <dbReference type="ARBA" id="ARBA00022540"/>
    </source>
</evidence>
<evidence type="ECO:0000256" key="6">
    <source>
        <dbReference type="RuleBase" id="RU004364"/>
    </source>
</evidence>
<dbReference type="InParanoid" id="F2U6D6"/>
<dbReference type="InterPro" id="IPR012340">
    <property type="entry name" value="NA-bd_OB-fold"/>
</dbReference>
<dbReference type="PROSITE" id="PS50832">
    <property type="entry name" value="S1_IF1_TYPE"/>
    <property type="match status" value="1"/>
</dbReference>
<dbReference type="AlphaFoldDB" id="F2U6D6"/>
<evidence type="ECO:0000256" key="5">
    <source>
        <dbReference type="PROSITE-ProRule" id="PRU00181"/>
    </source>
</evidence>
<dbReference type="GO" id="GO:0003723">
    <property type="term" value="F:RNA binding"/>
    <property type="evidence" value="ECO:0007669"/>
    <property type="project" value="InterPro"/>
</dbReference>
<sequence length="154" mass="17387">MPKNKGKGGKNRRRGKNQNEPDRRELVFKDEGQEYALVTRMLGNGRCECSCFDGTTRLGHIRGTMRKKVWINKDDIILVSLRDYQDGKCDIILKYTMDEARNLIKNGQLPADTKLNEGGDSDKEQDDTVVFAEVDNAGDEEDFDVGGDVDIDDL</sequence>
<dbReference type="KEGG" id="sre:PTSG_03715"/>
<dbReference type="GO" id="GO:0003743">
    <property type="term" value="F:translation initiation factor activity"/>
    <property type="evidence" value="ECO:0007669"/>
    <property type="project" value="UniProtKB-UniRule"/>
</dbReference>
<comment type="similarity">
    <text evidence="1 6">Belongs to the eIF-1A family.</text>
</comment>
<evidence type="ECO:0000256" key="3">
    <source>
        <dbReference type="ARBA" id="ARBA00022917"/>
    </source>
</evidence>
<protein>
    <recommendedName>
        <fullName evidence="4">Eukaryotic translation initiation factor 4C</fullName>
    </recommendedName>
</protein>
<feature type="compositionally biased region" description="Basic residues" evidence="8">
    <location>
        <begin position="1"/>
        <end position="16"/>
    </location>
</feature>
<accession>F2U6D6</accession>
<feature type="domain" description="S1-like" evidence="9">
    <location>
        <begin position="22"/>
        <end position="96"/>
    </location>
</feature>
<organism evidence="11">
    <name type="scientific">Salpingoeca rosetta (strain ATCC 50818 / BSB-021)</name>
    <dbReference type="NCBI Taxonomy" id="946362"/>
    <lineage>
        <taxon>Eukaryota</taxon>
        <taxon>Choanoflagellata</taxon>
        <taxon>Craspedida</taxon>
        <taxon>Salpingoecidae</taxon>
        <taxon>Salpingoeca</taxon>
    </lineage>
</organism>
<feature type="region of interest" description="Disordered" evidence="8">
    <location>
        <begin position="1"/>
        <end position="25"/>
    </location>
</feature>
<dbReference type="OrthoDB" id="274995at2759"/>
<dbReference type="SUPFAM" id="SSF50249">
    <property type="entry name" value="Nucleic acid-binding proteins"/>
    <property type="match status" value="1"/>
</dbReference>
<dbReference type="FunCoup" id="F2U6D6">
    <property type="interactions" value="1287"/>
</dbReference>
<comment type="function">
    <text evidence="7">Seems to be required for maximal rate of protein biosynthesis. Enhances ribosome dissociation into subunits and stabilizes the binding of the initiator Met-tRNA(I) to 40 S ribosomal subunits.</text>
</comment>
<dbReference type="InterPro" id="IPR001253">
    <property type="entry name" value="TIF_eIF-1A"/>
</dbReference>
<dbReference type="eggNOG" id="KOG3403">
    <property type="taxonomic scope" value="Eukaryota"/>
</dbReference>
<dbReference type="OMA" id="RRVMMHA"/>
<dbReference type="PROSITE" id="PS01262">
    <property type="entry name" value="IF1A"/>
    <property type="match status" value="1"/>
</dbReference>
<evidence type="ECO:0000256" key="1">
    <source>
        <dbReference type="ARBA" id="ARBA00007392"/>
    </source>
</evidence>
<dbReference type="EMBL" id="GL832962">
    <property type="protein sequence ID" value="EGD83077.1"/>
    <property type="molecule type" value="Genomic_DNA"/>
</dbReference>
<dbReference type="Pfam" id="PF01176">
    <property type="entry name" value="eIF-1a"/>
    <property type="match status" value="1"/>
</dbReference>
<proteinExistence type="inferred from homology"/>
<dbReference type="GeneID" id="16076022"/>
<keyword evidence="3 5" id="KW-0648">Protein biosynthesis</keyword>
<dbReference type="Proteomes" id="UP000007799">
    <property type="component" value="Unassembled WGS sequence"/>
</dbReference>
<dbReference type="RefSeq" id="XP_004995441.1">
    <property type="nucleotide sequence ID" value="XM_004995384.1"/>
</dbReference>
<keyword evidence="11" id="KW-1185">Reference proteome</keyword>
<feature type="compositionally biased region" description="Acidic residues" evidence="8">
    <location>
        <begin position="136"/>
        <end position="154"/>
    </location>
</feature>
<dbReference type="PANTHER" id="PTHR21668">
    <property type="entry name" value="EIF-1A"/>
    <property type="match status" value="1"/>
</dbReference>
<reference evidence="10" key="1">
    <citation type="submission" date="2009-08" db="EMBL/GenBank/DDBJ databases">
        <title>Annotation of Salpingoeca rosetta.</title>
        <authorList>
            <consortium name="The Broad Institute Genome Sequencing Platform"/>
            <person name="Russ C."/>
            <person name="Cuomo C."/>
            <person name="Burger G."/>
            <person name="Gray M.W."/>
            <person name="Holland P.W.H."/>
            <person name="King N."/>
            <person name="Lang F.B.F."/>
            <person name="Roger A.J."/>
            <person name="Ruiz-Trillo I."/>
            <person name="Young S.K."/>
            <person name="Zeng Q."/>
            <person name="Gargeya S."/>
            <person name="Alvarado L."/>
            <person name="Berlin A."/>
            <person name="Chapman S.B."/>
            <person name="Chen Z."/>
            <person name="Freedman E."/>
            <person name="Gellesch M."/>
            <person name="Goldberg J."/>
            <person name="Griggs A."/>
            <person name="Gujja S."/>
            <person name="Heilman E."/>
            <person name="Heiman D."/>
            <person name="Howarth C."/>
            <person name="Mehta T."/>
            <person name="Neiman D."/>
            <person name="Pearson M."/>
            <person name="Roberts A."/>
            <person name="Saif S."/>
            <person name="Shea T."/>
            <person name="Shenoy N."/>
            <person name="Sisk P."/>
            <person name="Stolte C."/>
            <person name="Sykes S."/>
            <person name="White J."/>
            <person name="Yandava C."/>
            <person name="Haas B."/>
            <person name="Nusbaum C."/>
            <person name="Birren B."/>
        </authorList>
    </citation>
    <scope>NUCLEOTIDE SEQUENCE [LARGE SCALE GENOMIC DNA]</scope>
    <source>
        <strain evidence="10">ATCC 50818</strain>
    </source>
</reference>
<dbReference type="SMART" id="SM00652">
    <property type="entry name" value="eIF1a"/>
    <property type="match status" value="1"/>
</dbReference>
<evidence type="ECO:0000256" key="8">
    <source>
        <dbReference type="SAM" id="MobiDB-lite"/>
    </source>
</evidence>
<dbReference type="Gene3D" id="2.40.50.140">
    <property type="entry name" value="Nucleic acid-binding proteins"/>
    <property type="match status" value="1"/>
</dbReference>
<keyword evidence="2 5" id="KW-0396">Initiation factor</keyword>
<name>F2U6D6_SALR5</name>
<dbReference type="InterPro" id="IPR006196">
    <property type="entry name" value="RNA-binding_domain_S1_IF1"/>
</dbReference>
<dbReference type="CDD" id="cd05793">
    <property type="entry name" value="S1_IF1A"/>
    <property type="match status" value="1"/>
</dbReference>
<dbReference type="STRING" id="946362.F2U6D6"/>
<evidence type="ECO:0000259" key="9">
    <source>
        <dbReference type="PROSITE" id="PS50832"/>
    </source>
</evidence>
<dbReference type="NCBIfam" id="TIGR00523">
    <property type="entry name" value="eIF-1A"/>
    <property type="match status" value="1"/>
</dbReference>
<feature type="region of interest" description="Disordered" evidence="8">
    <location>
        <begin position="135"/>
        <end position="154"/>
    </location>
</feature>
<evidence type="ECO:0000313" key="10">
    <source>
        <dbReference type="EMBL" id="EGD83077.1"/>
    </source>
</evidence>
<dbReference type="HAMAP" id="MF_00216">
    <property type="entry name" value="aIF_1A"/>
    <property type="match status" value="1"/>
</dbReference>